<dbReference type="Gene3D" id="4.10.860.10">
    <property type="entry name" value="UVR domain"/>
    <property type="match status" value="1"/>
</dbReference>
<dbReference type="STRING" id="1797291.A2V47_05555"/>
<protein>
    <recommendedName>
        <fullName evidence="2">UVR domain-containing protein</fullName>
    </recommendedName>
</protein>
<dbReference type="PANTHER" id="PTHR38430">
    <property type="entry name" value="PROTEIN-ARGININE KINASE ACTIVATOR PROTEIN"/>
    <property type="match status" value="1"/>
</dbReference>
<evidence type="ECO:0000256" key="1">
    <source>
        <dbReference type="ARBA" id="ARBA00023236"/>
    </source>
</evidence>
<sequence>MLCQICKKKEAAITFTKVVGGQKTEIHLCKDCASIFSDKFSIFPLPQFDINDLLAGLLNAIDLYHKEEGVIPGKKIECSNCHLTYDEFKQSGKLGCSVCYRDFREQLTPLLRRLHGNSEHVGKIPRQSKSKLNKIRKIKQLRKELQELVLQEEYEKAAKTRDEILKLEGVLKKKNAK</sequence>
<dbReference type="GO" id="GO:0008270">
    <property type="term" value="F:zinc ion binding"/>
    <property type="evidence" value="ECO:0007669"/>
    <property type="project" value="TreeGrafter"/>
</dbReference>
<dbReference type="SUPFAM" id="SSF46600">
    <property type="entry name" value="C-terminal UvrC-binding domain of UvrB"/>
    <property type="match status" value="1"/>
</dbReference>
<dbReference type="Pfam" id="PF02151">
    <property type="entry name" value="UVR"/>
    <property type="match status" value="1"/>
</dbReference>
<dbReference type="PANTHER" id="PTHR38430:SF1">
    <property type="entry name" value="PROTEIN-ARGININE KINASE ACTIVATOR PROTEIN"/>
    <property type="match status" value="1"/>
</dbReference>
<dbReference type="GO" id="GO:1990169">
    <property type="term" value="P:stress response to copper ion"/>
    <property type="evidence" value="ECO:0007669"/>
    <property type="project" value="TreeGrafter"/>
</dbReference>
<reference evidence="3 4" key="1">
    <citation type="journal article" date="2016" name="Nat. Commun.">
        <title>Thousands of microbial genomes shed light on interconnected biogeochemical processes in an aquifer system.</title>
        <authorList>
            <person name="Anantharaman K."/>
            <person name="Brown C.T."/>
            <person name="Hug L.A."/>
            <person name="Sharon I."/>
            <person name="Castelle C.J."/>
            <person name="Probst A.J."/>
            <person name="Thomas B.C."/>
            <person name="Singh A."/>
            <person name="Wilkins M.J."/>
            <person name="Karaoz U."/>
            <person name="Brodie E.L."/>
            <person name="Williams K.H."/>
            <person name="Hubbard S.S."/>
            <person name="Banfield J.F."/>
        </authorList>
    </citation>
    <scope>NUCLEOTIDE SEQUENCE [LARGE SCALE GENOMIC DNA]</scope>
</reference>
<comment type="caution">
    <text evidence="3">The sequence shown here is derived from an EMBL/GenBank/DDBJ whole genome shotgun (WGS) entry which is preliminary data.</text>
</comment>
<dbReference type="GO" id="GO:0050897">
    <property type="term" value="F:cobalt ion binding"/>
    <property type="evidence" value="ECO:0007669"/>
    <property type="project" value="TreeGrafter"/>
</dbReference>
<dbReference type="PIRSF" id="PIRSF015034">
    <property type="entry name" value="YacH"/>
    <property type="match status" value="1"/>
</dbReference>
<dbReference type="GO" id="GO:0005507">
    <property type="term" value="F:copper ion binding"/>
    <property type="evidence" value="ECO:0007669"/>
    <property type="project" value="TreeGrafter"/>
</dbReference>
<dbReference type="EMBL" id="MEYH01000077">
    <property type="protein sequence ID" value="OGD14727.1"/>
    <property type="molecule type" value="Genomic_DNA"/>
</dbReference>
<evidence type="ECO:0000259" key="2">
    <source>
        <dbReference type="PROSITE" id="PS50151"/>
    </source>
</evidence>
<dbReference type="InterPro" id="IPR001943">
    <property type="entry name" value="UVR_dom"/>
</dbReference>
<dbReference type="PROSITE" id="PS50151">
    <property type="entry name" value="UVR"/>
    <property type="match status" value="1"/>
</dbReference>
<dbReference type="GO" id="GO:0009432">
    <property type="term" value="P:SOS response"/>
    <property type="evidence" value="ECO:0007669"/>
    <property type="project" value="UniProtKB-KW"/>
</dbReference>
<feature type="domain" description="UVR" evidence="2">
    <location>
        <begin position="135"/>
        <end position="170"/>
    </location>
</feature>
<proteinExistence type="predicted"/>
<evidence type="ECO:0000313" key="4">
    <source>
        <dbReference type="Proteomes" id="UP000177701"/>
    </source>
</evidence>
<organism evidence="3 4">
    <name type="scientific">Candidatus Sediminicultor quintus</name>
    <dbReference type="NCBI Taxonomy" id="1797291"/>
    <lineage>
        <taxon>Bacteria</taxon>
        <taxon>Pseudomonadati</taxon>
        <taxon>Atribacterota</taxon>
        <taxon>Candidatus Phoenicimicrobiia</taxon>
        <taxon>Candidatus Pheonicimicrobiales</taxon>
        <taxon>Candidatus Phoenicimicrobiaceae</taxon>
        <taxon>Candidatus Sediminicultor</taxon>
    </lineage>
</organism>
<dbReference type="InterPro" id="IPR036876">
    <property type="entry name" value="UVR_dom_sf"/>
</dbReference>
<dbReference type="GO" id="GO:1990170">
    <property type="term" value="P:stress response to cadmium ion"/>
    <property type="evidence" value="ECO:0007669"/>
    <property type="project" value="TreeGrafter"/>
</dbReference>
<dbReference type="AlphaFoldDB" id="A0A1F5AA33"/>
<name>A0A1F5AA33_9BACT</name>
<gene>
    <name evidence="3" type="ORF">A2V47_05555</name>
</gene>
<dbReference type="InterPro" id="IPR025542">
    <property type="entry name" value="YacH"/>
</dbReference>
<keyword evidence="1" id="KW-0227">DNA damage</keyword>
<dbReference type="Proteomes" id="UP000177701">
    <property type="component" value="Unassembled WGS sequence"/>
</dbReference>
<dbReference type="GO" id="GO:0046870">
    <property type="term" value="F:cadmium ion binding"/>
    <property type="evidence" value="ECO:0007669"/>
    <property type="project" value="TreeGrafter"/>
</dbReference>
<keyword evidence="1" id="KW-0742">SOS response</keyword>
<accession>A0A1F5AA33</accession>
<evidence type="ECO:0000313" key="3">
    <source>
        <dbReference type="EMBL" id="OGD14727.1"/>
    </source>
</evidence>